<dbReference type="PANTHER" id="PTHR45011">
    <property type="entry name" value="DAP3-BINDING CELL DEATH ENHANCER 1"/>
    <property type="match status" value="1"/>
</dbReference>
<reference evidence="2 3" key="1">
    <citation type="submission" date="2020-05" db="EMBL/GenBank/DDBJ databases">
        <title>Complete genome sequence of Deefgea sp. D17.</title>
        <authorList>
            <person name="Bae J.-W."/>
            <person name="Han J.E."/>
        </authorList>
    </citation>
    <scope>NUCLEOTIDE SEQUENCE [LARGE SCALE GENOMIC DNA]</scope>
    <source>
        <strain evidence="2 3">D17</strain>
    </source>
</reference>
<protein>
    <submittedName>
        <fullName evidence="2">Sel1 repeat family protein</fullName>
    </submittedName>
</protein>
<dbReference type="InterPro" id="IPR011990">
    <property type="entry name" value="TPR-like_helical_dom_sf"/>
</dbReference>
<keyword evidence="3" id="KW-1185">Reference proteome</keyword>
<organism evidence="2 3">
    <name type="scientific">Deefgea piscis</name>
    <dbReference type="NCBI Taxonomy" id="2739061"/>
    <lineage>
        <taxon>Bacteria</taxon>
        <taxon>Pseudomonadati</taxon>
        <taxon>Pseudomonadota</taxon>
        <taxon>Betaproteobacteria</taxon>
        <taxon>Neisseriales</taxon>
        <taxon>Chitinibacteraceae</taxon>
        <taxon>Deefgea</taxon>
    </lineage>
</organism>
<dbReference type="Gene3D" id="1.25.40.10">
    <property type="entry name" value="Tetratricopeptide repeat domain"/>
    <property type="match status" value="1"/>
</dbReference>
<dbReference type="InterPro" id="IPR006597">
    <property type="entry name" value="Sel1-like"/>
</dbReference>
<feature type="chain" id="PRO_5026685430" evidence="1">
    <location>
        <begin position="24"/>
        <end position="206"/>
    </location>
</feature>
<name>A0A6M8T0H3_9NEIS</name>
<dbReference type="KEGG" id="dee:HQN60_12760"/>
<sequence>MSKIVAFALLVVSVLFVLPVASAKLTEQQANSLYNKAQTGDKNAVGTLLAAAQSGDAFAQNKIGNLARGYDDAAAIAWYRKSADQGYANAQYNMGLCYYNGFGTAINYAEAAAWYRKSVAQGYDKAQYNLGTMYKSGKGVPQDLAQALNLYRKAAEQGNRSAQSALGFHYLTGQGIEVNSALGEAWIKKAAAQGEERALKYLANNK</sequence>
<dbReference type="SUPFAM" id="SSF81901">
    <property type="entry name" value="HCP-like"/>
    <property type="match status" value="1"/>
</dbReference>
<keyword evidence="1" id="KW-0732">Signal</keyword>
<dbReference type="SMART" id="SM00671">
    <property type="entry name" value="SEL1"/>
    <property type="match status" value="4"/>
</dbReference>
<dbReference type="RefSeq" id="WP_173534009.1">
    <property type="nucleotide sequence ID" value="NZ_CP054143.1"/>
</dbReference>
<gene>
    <name evidence="2" type="ORF">HQN60_12760</name>
</gene>
<proteinExistence type="predicted"/>
<feature type="signal peptide" evidence="1">
    <location>
        <begin position="1"/>
        <end position="23"/>
    </location>
</feature>
<dbReference type="Pfam" id="PF08238">
    <property type="entry name" value="Sel1"/>
    <property type="match status" value="4"/>
</dbReference>
<dbReference type="PANTHER" id="PTHR45011:SF1">
    <property type="entry name" value="DAP3-BINDING CELL DEATH ENHANCER 1"/>
    <property type="match status" value="1"/>
</dbReference>
<dbReference type="InterPro" id="IPR052748">
    <property type="entry name" value="ISR_Activator"/>
</dbReference>
<dbReference type="AlphaFoldDB" id="A0A6M8T0H3"/>
<dbReference type="Proteomes" id="UP000504844">
    <property type="component" value="Chromosome"/>
</dbReference>
<evidence type="ECO:0000313" key="2">
    <source>
        <dbReference type="EMBL" id="QKJ67507.1"/>
    </source>
</evidence>
<evidence type="ECO:0000256" key="1">
    <source>
        <dbReference type="SAM" id="SignalP"/>
    </source>
</evidence>
<accession>A0A6M8T0H3</accession>
<evidence type="ECO:0000313" key="3">
    <source>
        <dbReference type="Proteomes" id="UP000504844"/>
    </source>
</evidence>
<dbReference type="EMBL" id="CP054143">
    <property type="protein sequence ID" value="QKJ67507.1"/>
    <property type="molecule type" value="Genomic_DNA"/>
</dbReference>